<dbReference type="Gene3D" id="1.10.167.10">
    <property type="entry name" value="Regulator of G-protein Signalling 4, domain 2"/>
    <property type="match status" value="1"/>
</dbReference>
<feature type="domain" description="RGS" evidence="3">
    <location>
        <begin position="128"/>
        <end position="321"/>
    </location>
</feature>
<proteinExistence type="predicted"/>
<evidence type="ECO:0000313" key="4">
    <source>
        <dbReference type="EMBL" id="ORY70846.1"/>
    </source>
</evidence>
<dbReference type="EMBL" id="MCOG01000041">
    <property type="protein sequence ID" value="ORY70846.1"/>
    <property type="molecule type" value="Genomic_DNA"/>
</dbReference>
<dbReference type="InterPro" id="IPR044926">
    <property type="entry name" value="RGS_subdomain_2"/>
</dbReference>
<dbReference type="InterPro" id="IPR016137">
    <property type="entry name" value="RGS"/>
</dbReference>
<organism evidence="4 5">
    <name type="scientific">Neocallimastix californiae</name>
    <dbReference type="NCBI Taxonomy" id="1754190"/>
    <lineage>
        <taxon>Eukaryota</taxon>
        <taxon>Fungi</taxon>
        <taxon>Fungi incertae sedis</taxon>
        <taxon>Chytridiomycota</taxon>
        <taxon>Chytridiomycota incertae sedis</taxon>
        <taxon>Neocallimastigomycetes</taxon>
        <taxon>Neocallimastigales</taxon>
        <taxon>Neocallimastigaceae</taxon>
        <taxon>Neocallimastix</taxon>
    </lineage>
</organism>
<evidence type="ECO:0000256" key="2">
    <source>
        <dbReference type="SAM" id="Phobius"/>
    </source>
</evidence>
<feature type="transmembrane region" description="Helical" evidence="2">
    <location>
        <begin position="55"/>
        <end position="74"/>
    </location>
</feature>
<feature type="compositionally biased region" description="Basic and acidic residues" evidence="1">
    <location>
        <begin position="189"/>
        <end position="201"/>
    </location>
</feature>
<feature type="region of interest" description="Disordered" evidence="1">
    <location>
        <begin position="179"/>
        <end position="201"/>
    </location>
</feature>
<dbReference type="AlphaFoldDB" id="A0A1Y2EHV1"/>
<gene>
    <name evidence="4" type="ORF">LY90DRAFT_201796</name>
</gene>
<dbReference type="Proteomes" id="UP000193920">
    <property type="component" value="Unassembled WGS sequence"/>
</dbReference>
<sequence>MYFTDDLIKENGFCSIGLSYLPQILEFAIIVIIGFPIVLIEAMKFDDKFRMKKTIILLIILQLFCYIGFLLISIDKKLLCSRIVKYIPPGFFVFISCLICTILFSLTMLKDIRHIDKRNKDLKVNYQAMTDMLKDKIQLREFGEFCRYENCVENILFYQDYWRYKNLFNKTERNSSNVESLKSQEFSETESKPSHKIPHDESLQKSNLLSRFSERANSIISTSSILASTILNDGKEKNDKTYFNIVEKEAKKFYDNFIANNAIYEINIQSTIIKNINEKMKLMDEESESDLTMEEKIEEYYVIYDQAYREVIDNIYLNSYSNYVHQQEKSSKK</sequence>
<evidence type="ECO:0000313" key="5">
    <source>
        <dbReference type="Proteomes" id="UP000193920"/>
    </source>
</evidence>
<dbReference type="PROSITE" id="PS50132">
    <property type="entry name" value="RGS"/>
    <property type="match status" value="1"/>
</dbReference>
<keyword evidence="5" id="KW-1185">Reference proteome</keyword>
<keyword evidence="2" id="KW-1133">Transmembrane helix</keyword>
<protein>
    <recommendedName>
        <fullName evidence="3">RGS domain-containing protein</fullName>
    </recommendedName>
</protein>
<dbReference type="SUPFAM" id="SSF48097">
    <property type="entry name" value="Regulator of G-protein signaling, RGS"/>
    <property type="match status" value="1"/>
</dbReference>
<feature type="transmembrane region" description="Helical" evidence="2">
    <location>
        <begin position="20"/>
        <end position="43"/>
    </location>
</feature>
<dbReference type="SMART" id="SM00315">
    <property type="entry name" value="RGS"/>
    <property type="match status" value="1"/>
</dbReference>
<feature type="transmembrane region" description="Helical" evidence="2">
    <location>
        <begin position="86"/>
        <end position="109"/>
    </location>
</feature>
<keyword evidence="2" id="KW-0812">Transmembrane</keyword>
<keyword evidence="2" id="KW-0472">Membrane</keyword>
<accession>A0A1Y2EHV1</accession>
<evidence type="ECO:0000259" key="3">
    <source>
        <dbReference type="PROSITE" id="PS50132"/>
    </source>
</evidence>
<comment type="caution">
    <text evidence="4">The sequence shown here is derived from an EMBL/GenBank/DDBJ whole genome shotgun (WGS) entry which is preliminary data.</text>
</comment>
<dbReference type="InterPro" id="IPR036305">
    <property type="entry name" value="RGS_sf"/>
</dbReference>
<evidence type="ECO:0000256" key="1">
    <source>
        <dbReference type="SAM" id="MobiDB-lite"/>
    </source>
</evidence>
<reference evidence="4 5" key="1">
    <citation type="submission" date="2016-08" db="EMBL/GenBank/DDBJ databases">
        <title>A Parts List for Fungal Cellulosomes Revealed by Comparative Genomics.</title>
        <authorList>
            <consortium name="DOE Joint Genome Institute"/>
            <person name="Haitjema C.H."/>
            <person name="Gilmore S.P."/>
            <person name="Henske J.K."/>
            <person name="Solomon K.V."/>
            <person name="De Groot R."/>
            <person name="Kuo A."/>
            <person name="Mondo S.J."/>
            <person name="Salamov A.A."/>
            <person name="Labutti K."/>
            <person name="Zhao Z."/>
            <person name="Chiniquy J."/>
            <person name="Barry K."/>
            <person name="Brewer H.M."/>
            <person name="Purvine S.O."/>
            <person name="Wright A.T."/>
            <person name="Boxma B."/>
            <person name="Van Alen T."/>
            <person name="Hackstein J.H."/>
            <person name="Baker S.E."/>
            <person name="Grigoriev I.V."/>
            <person name="O'Malley M.A."/>
        </authorList>
    </citation>
    <scope>NUCLEOTIDE SEQUENCE [LARGE SCALE GENOMIC DNA]</scope>
    <source>
        <strain evidence="4 5">G1</strain>
    </source>
</reference>
<name>A0A1Y2EHV1_9FUNG</name>